<sequence length="143" mass="15361">MNDRDDDALFRDLDDDPPLPPHRVAWRPAVLVAFGVTVVTLILTIAATRVFDLEGGTGDELSDDAGALVALTVATLALHAVLLRYGLRRFAQYDVGIGWAVLAALLTNVLAGLLYVLGLFLAVPVQAALLRFRSEPRASLVGR</sequence>
<dbReference type="EMBL" id="CADCWC010000154">
    <property type="protein sequence ID" value="CAA9529805.1"/>
    <property type="molecule type" value="Genomic_DNA"/>
</dbReference>
<feature type="transmembrane region" description="Helical" evidence="1">
    <location>
        <begin position="67"/>
        <end position="87"/>
    </location>
</feature>
<reference evidence="2" key="1">
    <citation type="submission" date="2020-02" db="EMBL/GenBank/DDBJ databases">
        <authorList>
            <person name="Meier V. D."/>
        </authorList>
    </citation>
    <scope>NUCLEOTIDE SEQUENCE</scope>
    <source>
        <strain evidence="2">AVDCRST_MAG79</strain>
    </source>
</reference>
<proteinExistence type="predicted"/>
<protein>
    <submittedName>
        <fullName evidence="2">Uncharacterized protein</fullName>
    </submittedName>
</protein>
<evidence type="ECO:0000256" key="1">
    <source>
        <dbReference type="SAM" id="Phobius"/>
    </source>
</evidence>
<feature type="transmembrane region" description="Helical" evidence="1">
    <location>
        <begin position="99"/>
        <end position="123"/>
    </location>
</feature>
<feature type="transmembrane region" description="Helical" evidence="1">
    <location>
        <begin position="29"/>
        <end position="47"/>
    </location>
</feature>
<evidence type="ECO:0000313" key="2">
    <source>
        <dbReference type="EMBL" id="CAA9529805.1"/>
    </source>
</evidence>
<keyword evidence="1" id="KW-0812">Transmembrane</keyword>
<name>A0A6J4TSL3_9ACTN</name>
<gene>
    <name evidence="2" type="ORF">AVDCRST_MAG79-807</name>
</gene>
<accession>A0A6J4TSL3</accession>
<keyword evidence="1" id="KW-0472">Membrane</keyword>
<keyword evidence="1" id="KW-1133">Transmembrane helix</keyword>
<dbReference type="AlphaFoldDB" id="A0A6J4TSL3"/>
<organism evidence="2">
    <name type="scientific">uncultured Thermoleophilia bacterium</name>
    <dbReference type="NCBI Taxonomy" id="1497501"/>
    <lineage>
        <taxon>Bacteria</taxon>
        <taxon>Bacillati</taxon>
        <taxon>Actinomycetota</taxon>
        <taxon>Thermoleophilia</taxon>
        <taxon>environmental samples</taxon>
    </lineage>
</organism>